<reference evidence="3 5" key="2">
    <citation type="submission" date="2018-03" db="EMBL/GenBank/DDBJ databases">
        <authorList>
            <person name="Fogelqvist J."/>
        </authorList>
    </citation>
    <scope>NUCLEOTIDE SEQUENCE [LARGE SCALE GENOMIC DNA]</scope>
</reference>
<gene>
    <name evidence="2" type="ORF">PBRA_007353</name>
    <name evidence="3" type="ORF">PLBR_LOCUS5259</name>
</gene>
<dbReference type="Proteomes" id="UP000039324">
    <property type="component" value="Unassembled WGS sequence"/>
</dbReference>
<evidence type="ECO:0000313" key="4">
    <source>
        <dbReference type="Proteomes" id="UP000039324"/>
    </source>
</evidence>
<dbReference type="EMBL" id="OVEO01000008">
    <property type="protein sequence ID" value="SPQ98044.1"/>
    <property type="molecule type" value="Genomic_DNA"/>
</dbReference>
<name>A0A0G4IWG5_PLABS</name>
<dbReference type="OMA" id="KKYQPHA"/>
<accession>A0A0G4IWG5</accession>
<dbReference type="GO" id="GO:0015631">
    <property type="term" value="F:tubulin binding"/>
    <property type="evidence" value="ECO:0007669"/>
    <property type="project" value="TreeGrafter"/>
</dbReference>
<proteinExistence type="predicted"/>
<evidence type="ECO:0000313" key="5">
    <source>
        <dbReference type="Proteomes" id="UP000290189"/>
    </source>
</evidence>
<dbReference type="OrthoDB" id="10268086at2759"/>
<geneLocation type="mitochondrion" evidence="3"/>
<dbReference type="Pfam" id="PF23316">
    <property type="entry name" value="Ig_DLEC1_6th"/>
    <property type="match status" value="1"/>
</dbReference>
<dbReference type="GO" id="GO:0005929">
    <property type="term" value="C:cilium"/>
    <property type="evidence" value="ECO:0007669"/>
    <property type="project" value="TreeGrafter"/>
</dbReference>
<dbReference type="Proteomes" id="UP000290189">
    <property type="component" value="Unassembled WGS sequence"/>
</dbReference>
<organism evidence="2 4">
    <name type="scientific">Plasmodiophora brassicae</name>
    <name type="common">Clubroot disease agent</name>
    <dbReference type="NCBI Taxonomy" id="37360"/>
    <lineage>
        <taxon>Eukaryota</taxon>
        <taxon>Sar</taxon>
        <taxon>Rhizaria</taxon>
        <taxon>Endomyxa</taxon>
        <taxon>Phytomyxea</taxon>
        <taxon>Plasmodiophorida</taxon>
        <taxon>Plasmodiophoridae</taxon>
        <taxon>Plasmodiophora</taxon>
    </lineage>
</organism>
<dbReference type="PANTHER" id="PTHR46348">
    <property type="entry name" value="DELETED IN LUNG AND ESOPHAGEAL CANCER PROTEIN 1"/>
    <property type="match status" value="1"/>
</dbReference>
<sequence>MSAAAPVVPDPGAASAPVPVPDAAAPPASVLQDSLQASLQLSFPHLYTTSITDADHACAAAADGSQWAPSSTTKATAAAIVGRLQETQTHAVELSTYLSARIARGRTEQGDQDASLSARGIIPRVDIPTSQSKVRLDPDVLSRNNLVDMRCIMSNDTRRVLQRCLPLVDTPPVPAPGSAPAPPDTPFSVQRRDSTGVDVTGVHAQRNVALVDEVRGKVREERERRQLAKEARGAPIDALDSEQIAANRALLRRMRRKLDFIRAPLHDPTIGSTVPVVPRPARIEFRDFQVGRMYEMALALMNAGPHSTRFRVEGPGTPEFRIDLQDEGASGAVAPGMCMRARVQFTPEDLRDYHDELLVYAAHGRGPGTAVRVPLVALRLPPQLTLPGRVAIPPCALFSQRVLNVAFTNKGGPGRFTIMSAREDACASTADAVQAGPITLSPAAFELDTGMTISLSVTFAPKGEDRGAIVETFTIRCQETCSERTLTIAGDSAEVDIVLDSISGAKCVGDDPIRAIVFRPITVQGIARKAFSLRNVSSIGAAFVWQFGDGGAGPFSIVPSKGDFLPHSAVQFVVEFRPGCIDSWQQTAVLALRRVVEGSVARHRKLQPAPVDHWSVPVEVAPDAIVDLSPYLDLRLCGNSTGCDLICTPRVLRLPDPVVVGAEFSSTISIRNAGDSQTAFCWRSSLDNVTVVPRQGEIAPGAVQSVVVAGRATRLDQLVAHLDCDVALGAPVHVRLETDVIGPMVSIDESALEFGLVNFGVAAVRHTRLLTLRNVLTVPVAFAVTELGFPGPPFPDRRGCRQCNRTGHAPGSQLSFAPSSGVIPAGATLQVGVSFSPIRCGRYRATVAVEVPDGGTGAYVEARAEVQAPDIVLRQNVIDLGDVYVRVPSQFQVAVVNRTNLSAVLQWDGSSSSGNAMVGQCRISPSQASLGGLTEVVSKVSLTCVQPGDLDMILAVDIGGIAVPLGVRVRARVHDLRVSAHLRDVADGVAGRDDLIRESIRISARQDARAQESKTIDRHKELRDELARALPYTESAPVADFGVVDIYSEHQIRLCLRNHSAVPSRFRLSMASGDDLDPGLDRTVDELRRLNHPDYWIECISGDRNAPATARGFDRLLANDYEKFSFHSDAGRGFIQQRQRAEDIKRLLTGRAAAFVAYPRSGVLPPWAMVEIGLFSFNSLCGQFNDELICAVDGLPSPIRIPTQVCITGSPLSILPTTVGLRPGPLVQYQPVPVGSGRHDKLVTICNSGSFDIRLQWDVYDESVVDPNAVVRVDISPPDPCGNLSCTVVPYDPRPIDLATSPFPFRVEPVDQVVPAQSSSVITLRLAAPADPTTAPIRGWIQSRMLMRSASLATLQAQSGLFAPGSGAVADGEWLPAPDVLQRNALRLRLSAEAIVPRLRVGKHSHPPLKFVVEAGAASRSVIKWLPLMNDLSTPLLFTLSTSAPSTFRIAKVDVVHEPTDRGSQMLASPGDNISVGVEFRTPTRWPPMPLVQDVPADLVITFANGSAQHVPMLAQLRRPCVALDRAAHEFPQVHIDSCSNATRFTITNVSTCRRIVWRVVHVRRTLPRRDLKATDPVLLEALENAEFDVDAEADDDPRVFEFAAVQGEFEGARDDLVVVFNPRRPRRYLCRYRLEIAHGPPVDFQLCGSGSTQEEHDQESVAVKRSR</sequence>
<protein>
    <recommendedName>
        <fullName evidence="6">MSP domain-containing protein</fullName>
    </recommendedName>
</protein>
<evidence type="ECO:0000313" key="2">
    <source>
        <dbReference type="EMBL" id="CEO99620.1"/>
    </source>
</evidence>
<dbReference type="Gene3D" id="2.60.40.10">
    <property type="entry name" value="Immunoglobulins"/>
    <property type="match status" value="6"/>
</dbReference>
<dbReference type="InterPro" id="IPR033304">
    <property type="entry name" value="DLEC1"/>
</dbReference>
<dbReference type="InterPro" id="IPR013783">
    <property type="entry name" value="Ig-like_fold"/>
</dbReference>
<reference evidence="2 4" key="1">
    <citation type="submission" date="2015-02" db="EMBL/GenBank/DDBJ databases">
        <authorList>
            <person name="Chooi Y.-H."/>
        </authorList>
    </citation>
    <scope>NUCLEOTIDE SEQUENCE [LARGE SCALE GENOMIC DNA]</scope>
    <source>
        <strain evidence="2">E3</strain>
    </source>
</reference>
<dbReference type="GO" id="GO:0005737">
    <property type="term" value="C:cytoplasm"/>
    <property type="evidence" value="ECO:0007669"/>
    <property type="project" value="TreeGrafter"/>
</dbReference>
<feature type="region of interest" description="Disordered" evidence="1">
    <location>
        <begin position="1"/>
        <end position="20"/>
    </location>
</feature>
<dbReference type="EMBL" id="CDSF01000092">
    <property type="protein sequence ID" value="CEO99620.1"/>
    <property type="molecule type" value="Genomic_DNA"/>
</dbReference>
<evidence type="ECO:0008006" key="6">
    <source>
        <dbReference type="Google" id="ProtNLM"/>
    </source>
</evidence>
<dbReference type="PANTHER" id="PTHR46348:SF1">
    <property type="entry name" value="DELETED IN LUNG AND ESOPHAGEAL CANCER PROTEIN 1"/>
    <property type="match status" value="1"/>
</dbReference>
<feature type="region of interest" description="Disordered" evidence="1">
    <location>
        <begin position="1649"/>
        <end position="1668"/>
    </location>
</feature>
<keyword evidence="3" id="KW-0496">Mitochondrion</keyword>
<evidence type="ECO:0000313" key="3">
    <source>
        <dbReference type="EMBL" id="SPQ98044.1"/>
    </source>
</evidence>
<dbReference type="STRING" id="37360.A0A0G4IWG5"/>
<keyword evidence="4" id="KW-1185">Reference proteome</keyword>
<dbReference type="GO" id="GO:0008285">
    <property type="term" value="P:negative regulation of cell population proliferation"/>
    <property type="evidence" value="ECO:0007669"/>
    <property type="project" value="InterPro"/>
</dbReference>
<evidence type="ECO:0000256" key="1">
    <source>
        <dbReference type="SAM" id="MobiDB-lite"/>
    </source>
</evidence>